<reference evidence="2 3" key="1">
    <citation type="submission" date="2014-07" db="EMBL/GenBank/DDBJ databases">
        <title>Tepidicaulis marinum gen. nov., sp. nov., a novel marine bacterium denitrifying nitrate to nitrous oxide strictly under microaerobic conditions.</title>
        <authorList>
            <person name="Takeuchi M."/>
            <person name="Yamagishi T."/>
            <person name="Kamagata Y."/>
            <person name="Oshima K."/>
            <person name="Hattori M."/>
            <person name="Katayama T."/>
            <person name="Hanada S."/>
            <person name="Tamaki H."/>
            <person name="Marumo K."/>
            <person name="Maeda H."/>
            <person name="Nedachi M."/>
            <person name="Iwasaki W."/>
            <person name="Suwa Y."/>
            <person name="Sakata S."/>
        </authorList>
    </citation>
    <scope>NUCLEOTIDE SEQUENCE [LARGE SCALE GENOMIC DNA]</scope>
    <source>
        <strain evidence="2 3">MA2</strain>
    </source>
</reference>
<protein>
    <submittedName>
        <fullName evidence="2">Conserved protein</fullName>
    </submittedName>
</protein>
<keyword evidence="1" id="KW-1133">Transmembrane helix</keyword>
<evidence type="ECO:0000313" key="2">
    <source>
        <dbReference type="EMBL" id="GAK46250.1"/>
    </source>
</evidence>
<dbReference type="STRING" id="1333998.M2A_2749"/>
<evidence type="ECO:0000313" key="3">
    <source>
        <dbReference type="Proteomes" id="UP000028702"/>
    </source>
</evidence>
<accession>A0A081BDY2</accession>
<keyword evidence="1" id="KW-0812">Transmembrane</keyword>
<evidence type="ECO:0000256" key="1">
    <source>
        <dbReference type="SAM" id="Phobius"/>
    </source>
</evidence>
<dbReference type="EMBL" id="BBIO01000016">
    <property type="protein sequence ID" value="GAK46250.1"/>
    <property type="molecule type" value="Genomic_DNA"/>
</dbReference>
<dbReference type="AlphaFoldDB" id="A0A081BDY2"/>
<comment type="caution">
    <text evidence="2">The sequence shown here is derived from an EMBL/GenBank/DDBJ whole genome shotgun (WGS) entry which is preliminary data.</text>
</comment>
<proteinExistence type="predicted"/>
<sequence>MPAVFYWLPGIAMGWLMGGFQMARGQHYFSHTLVSMLLAWGISSLIMALFMKEDIVFMIYSPRLEGE</sequence>
<feature type="transmembrane region" description="Helical" evidence="1">
    <location>
        <begin position="5"/>
        <end position="23"/>
    </location>
</feature>
<feature type="transmembrane region" description="Helical" evidence="1">
    <location>
        <begin position="29"/>
        <end position="51"/>
    </location>
</feature>
<keyword evidence="3" id="KW-1185">Reference proteome</keyword>
<name>A0A081BDY2_9HYPH</name>
<keyword evidence="1" id="KW-0472">Membrane</keyword>
<organism evidence="2 3">
    <name type="scientific">Tepidicaulis marinus</name>
    <dbReference type="NCBI Taxonomy" id="1333998"/>
    <lineage>
        <taxon>Bacteria</taxon>
        <taxon>Pseudomonadati</taxon>
        <taxon>Pseudomonadota</taxon>
        <taxon>Alphaproteobacteria</taxon>
        <taxon>Hyphomicrobiales</taxon>
        <taxon>Parvibaculaceae</taxon>
        <taxon>Tepidicaulis</taxon>
    </lineage>
</organism>
<dbReference type="Proteomes" id="UP000028702">
    <property type="component" value="Unassembled WGS sequence"/>
</dbReference>
<gene>
    <name evidence="2" type="ORF">M2A_2749</name>
</gene>